<protein>
    <submittedName>
        <fullName evidence="3">VacJ family lipoprotein</fullName>
    </submittedName>
</protein>
<gene>
    <name evidence="3" type="ORF">ACFOMF_16205</name>
</gene>
<reference evidence="4" key="1">
    <citation type="journal article" date="2019" name="Int. J. Syst. Evol. Microbiol.">
        <title>The Global Catalogue of Microorganisms (GCM) 10K type strain sequencing project: providing services to taxonomists for standard genome sequencing and annotation.</title>
        <authorList>
            <consortium name="The Broad Institute Genomics Platform"/>
            <consortium name="The Broad Institute Genome Sequencing Center for Infectious Disease"/>
            <person name="Wu L."/>
            <person name="Ma J."/>
        </authorList>
    </citation>
    <scope>NUCLEOTIDE SEQUENCE [LARGE SCALE GENOMIC DNA]</scope>
    <source>
        <strain evidence="4">KCTC 42447</strain>
    </source>
</reference>
<organism evidence="3 4">
    <name type="scientific">Stutzerimonas tarimensis</name>
    <dbReference type="NCBI Taxonomy" id="1507735"/>
    <lineage>
        <taxon>Bacteria</taxon>
        <taxon>Pseudomonadati</taxon>
        <taxon>Pseudomonadota</taxon>
        <taxon>Gammaproteobacteria</taxon>
        <taxon>Pseudomonadales</taxon>
        <taxon>Pseudomonadaceae</taxon>
        <taxon>Stutzerimonas</taxon>
    </lineage>
</organism>
<name>A0ABV7T8X0_9GAMM</name>
<dbReference type="PRINTS" id="PR01805">
    <property type="entry name" value="VACJLIPOPROT"/>
</dbReference>
<keyword evidence="3" id="KW-0449">Lipoprotein</keyword>
<evidence type="ECO:0000313" key="3">
    <source>
        <dbReference type="EMBL" id="MFC3609319.1"/>
    </source>
</evidence>
<keyword evidence="4" id="KW-1185">Reference proteome</keyword>
<dbReference type="PANTHER" id="PTHR30035">
    <property type="entry name" value="LIPOPROTEIN VACJ-RELATED"/>
    <property type="match status" value="1"/>
</dbReference>
<keyword evidence="2" id="KW-0732">Signal</keyword>
<dbReference type="Proteomes" id="UP001595630">
    <property type="component" value="Unassembled WGS sequence"/>
</dbReference>
<dbReference type="RefSeq" id="WP_386366871.1">
    <property type="nucleotide sequence ID" value="NZ_JBHRXZ010000024.1"/>
</dbReference>
<evidence type="ECO:0000256" key="1">
    <source>
        <dbReference type="ARBA" id="ARBA00010634"/>
    </source>
</evidence>
<dbReference type="EMBL" id="JBHRXZ010000024">
    <property type="protein sequence ID" value="MFC3609319.1"/>
    <property type="molecule type" value="Genomic_DNA"/>
</dbReference>
<sequence length="250" mass="28566">MLALVCANAGAQTPLAEADEDGFVDPLRTLDFNPDFDQQVFEFSTSDALDVDDPFERFNRRMYHFNYRLDQWVMLPVVRGYRHVTPSPVRTGVSNFFNNLRDISNLANSVMQLKVERSMRTTARLLFNTILGVGGLWDPATRMGLPRQPEDFGQTLGSYGVPSGPYLVLPAFGPSNLRDATGLLVDYGLERSINFHGYHHATSEYPVLYGLRTVDLRHTTPFRYGQLNSPFEYEQVRYIYNRARQIQILD</sequence>
<proteinExistence type="inferred from homology"/>
<comment type="caution">
    <text evidence="3">The sequence shown here is derived from an EMBL/GenBank/DDBJ whole genome shotgun (WGS) entry which is preliminary data.</text>
</comment>
<evidence type="ECO:0000256" key="2">
    <source>
        <dbReference type="ARBA" id="ARBA00022729"/>
    </source>
</evidence>
<dbReference type="PANTHER" id="PTHR30035:SF3">
    <property type="entry name" value="INTERMEMBRANE PHOSPHOLIPID TRANSPORT SYSTEM LIPOPROTEIN MLAA"/>
    <property type="match status" value="1"/>
</dbReference>
<accession>A0ABV7T8X0</accession>
<dbReference type="Pfam" id="PF04333">
    <property type="entry name" value="MlaA"/>
    <property type="match status" value="1"/>
</dbReference>
<comment type="similarity">
    <text evidence="1">Belongs to the MlaA family.</text>
</comment>
<evidence type="ECO:0000313" key="4">
    <source>
        <dbReference type="Proteomes" id="UP001595630"/>
    </source>
</evidence>
<dbReference type="InterPro" id="IPR007428">
    <property type="entry name" value="MlaA"/>
</dbReference>